<proteinExistence type="predicted"/>
<dbReference type="Proteomes" id="UP001519460">
    <property type="component" value="Unassembled WGS sequence"/>
</dbReference>
<feature type="compositionally biased region" description="Polar residues" evidence="1">
    <location>
        <begin position="387"/>
        <end position="400"/>
    </location>
</feature>
<name>A0ABD0J2Q0_9CAEN</name>
<gene>
    <name evidence="2" type="ORF">BaRGS_00039693</name>
</gene>
<comment type="caution">
    <text evidence="2">The sequence shown here is derived from an EMBL/GenBank/DDBJ whole genome shotgun (WGS) entry which is preliminary data.</text>
</comment>
<evidence type="ECO:0000313" key="3">
    <source>
        <dbReference type="Proteomes" id="UP001519460"/>
    </source>
</evidence>
<keyword evidence="3" id="KW-1185">Reference proteome</keyword>
<evidence type="ECO:0000256" key="1">
    <source>
        <dbReference type="SAM" id="MobiDB-lite"/>
    </source>
</evidence>
<feature type="region of interest" description="Disordered" evidence="1">
    <location>
        <begin position="174"/>
        <end position="193"/>
    </location>
</feature>
<dbReference type="EMBL" id="JACVVK020000713">
    <property type="protein sequence ID" value="KAK7452820.1"/>
    <property type="molecule type" value="Genomic_DNA"/>
</dbReference>
<reference evidence="2 3" key="1">
    <citation type="journal article" date="2023" name="Sci. Data">
        <title>Genome assembly of the Korean intertidal mud-creeper Batillaria attramentaria.</title>
        <authorList>
            <person name="Patra A.K."/>
            <person name="Ho P.T."/>
            <person name="Jun S."/>
            <person name="Lee S.J."/>
            <person name="Kim Y."/>
            <person name="Won Y.J."/>
        </authorList>
    </citation>
    <scope>NUCLEOTIDE SEQUENCE [LARGE SCALE GENOMIC DNA]</scope>
    <source>
        <strain evidence="2">Wonlab-2016</strain>
    </source>
</reference>
<feature type="compositionally biased region" description="Polar residues" evidence="1">
    <location>
        <begin position="310"/>
        <end position="329"/>
    </location>
</feature>
<feature type="region of interest" description="Disordered" evidence="1">
    <location>
        <begin position="306"/>
        <end position="331"/>
    </location>
</feature>
<evidence type="ECO:0000313" key="2">
    <source>
        <dbReference type="EMBL" id="KAK7452820.1"/>
    </source>
</evidence>
<organism evidence="2 3">
    <name type="scientific">Batillaria attramentaria</name>
    <dbReference type="NCBI Taxonomy" id="370345"/>
    <lineage>
        <taxon>Eukaryota</taxon>
        <taxon>Metazoa</taxon>
        <taxon>Spiralia</taxon>
        <taxon>Lophotrochozoa</taxon>
        <taxon>Mollusca</taxon>
        <taxon>Gastropoda</taxon>
        <taxon>Caenogastropoda</taxon>
        <taxon>Sorbeoconcha</taxon>
        <taxon>Cerithioidea</taxon>
        <taxon>Batillariidae</taxon>
        <taxon>Batillaria</taxon>
    </lineage>
</organism>
<feature type="region of interest" description="Disordered" evidence="1">
    <location>
        <begin position="387"/>
        <end position="513"/>
    </location>
</feature>
<feature type="compositionally biased region" description="Basic and acidic residues" evidence="1">
    <location>
        <begin position="401"/>
        <end position="433"/>
    </location>
</feature>
<feature type="compositionally biased region" description="Polar residues" evidence="1">
    <location>
        <begin position="434"/>
        <end position="445"/>
    </location>
</feature>
<protein>
    <submittedName>
        <fullName evidence="2">Uncharacterized protein</fullName>
    </submittedName>
</protein>
<sequence length="606" mass="67905">MPGIRPGIRLCRWSCRTRTTTTTKAAPQIAPHEEACPKCEEIQEAITKRTIILTERPEDANIKKAFLQAINGLMNDVGGYVVIHADDPHFLDEFDKKVDKDLKKLIPDGSLFVDNFSRHFYEDDPHHVVFRVKHPRADLFLSTLEFHTYESLNSGKDVVTQLQMQSLVRNALTPVPGHELDPASGKENNNIPDKKLDQVPKQWLNETNESWDFTQDLEVKDGENHFQENVFRQAKDINLGTKLDKLAKEKYLREGFIDTEKHPVSRVTDLVSHLWTKFDLPQYISLFSKNRDGGAVYFGIRETKKRADTGSGTKKPQASKEQNGSGSQTKKGKIGTVFICNRFKLTREERIETAKIIKEKVKGTMSWFGDSASDPGINTLFHLVNPRNSTQTKSNQSGDQGQKEPDEQDGPKAKSSGDSKTEAESEKHRDDRQVQVTEAEGNTNGKDFRVTERERDGKGEVKEAVKWGNDEETGLREGKKGDGTTETKDKRDDGASGSTDNEKKGSGESGLAASLESGTLVTYGTEPQGKENVSNDWCVIEVKVYYYHGVIFTIKEGPEAYIYDKTTKNAKEIPPGIWVKKMQEAAQSSDAGVDLKFFGAQIVTVE</sequence>
<dbReference type="AlphaFoldDB" id="A0ABD0J2Q0"/>
<feature type="compositionally biased region" description="Basic and acidic residues" evidence="1">
    <location>
        <begin position="446"/>
        <end position="506"/>
    </location>
</feature>
<accession>A0ABD0J2Q0</accession>